<dbReference type="PROSITE" id="PS51117">
    <property type="entry name" value="LAMININ_NTER"/>
    <property type="match status" value="1"/>
</dbReference>
<gene>
    <name evidence="18" type="ORF">CHIRRI_LOCUS1893</name>
</gene>
<dbReference type="GO" id="GO:0009887">
    <property type="term" value="P:animal organ morphogenesis"/>
    <property type="evidence" value="ECO:0007669"/>
    <property type="project" value="TreeGrafter"/>
</dbReference>
<dbReference type="FunFam" id="2.10.25.10:FF:000580">
    <property type="entry name" value="Wing blister, isoform B"/>
    <property type="match status" value="1"/>
</dbReference>
<dbReference type="SUPFAM" id="SSF57196">
    <property type="entry name" value="EGF/Laminin"/>
    <property type="match status" value="12"/>
</dbReference>
<evidence type="ECO:0000256" key="4">
    <source>
        <dbReference type="ARBA" id="ARBA00022729"/>
    </source>
</evidence>
<feature type="disulfide bond" evidence="10">
    <location>
        <begin position="1082"/>
        <end position="1094"/>
    </location>
</feature>
<comment type="subcellular location">
    <subcellularLocation>
        <location evidence="1">Secreted</location>
        <location evidence="1">Extracellular space</location>
        <location evidence="1">Extracellular matrix</location>
        <location evidence="1">Basement membrane</location>
    </subcellularLocation>
</comment>
<keyword evidence="19" id="KW-1185">Reference proteome</keyword>
<feature type="domain" description="Laminin EGF-like" evidence="15">
    <location>
        <begin position="1703"/>
        <end position="1750"/>
    </location>
</feature>
<feature type="domain" description="Laminin EGF-like" evidence="15">
    <location>
        <begin position="834"/>
        <end position="883"/>
    </location>
</feature>
<feature type="domain" description="Laminin G" evidence="14">
    <location>
        <begin position="2710"/>
        <end position="2921"/>
    </location>
</feature>
<evidence type="ECO:0000259" key="16">
    <source>
        <dbReference type="PROSITE" id="PS51115"/>
    </source>
</evidence>
<evidence type="ECO:0000259" key="17">
    <source>
        <dbReference type="PROSITE" id="PS51117"/>
    </source>
</evidence>
<feature type="disulfide bond" evidence="10">
    <location>
        <begin position="1703"/>
        <end position="1715"/>
    </location>
</feature>
<feature type="disulfide bond" evidence="10">
    <location>
        <begin position="1152"/>
        <end position="1161"/>
    </location>
</feature>
<dbReference type="InterPro" id="IPR002049">
    <property type="entry name" value="LE_dom"/>
</dbReference>
<feature type="domain" description="Laminin G" evidence="14">
    <location>
        <begin position="3115"/>
        <end position="3296"/>
    </location>
</feature>
<keyword evidence="6" id="KW-0084">Basement membrane</keyword>
<dbReference type="CDD" id="cd00110">
    <property type="entry name" value="LamG"/>
    <property type="match status" value="5"/>
</dbReference>
<dbReference type="FunFam" id="2.10.25.10:FF:000242">
    <property type="entry name" value="Laminin subunit alpha 1"/>
    <property type="match status" value="1"/>
</dbReference>
<evidence type="ECO:0000256" key="11">
    <source>
        <dbReference type="SAM" id="Coils"/>
    </source>
</evidence>
<feature type="compositionally biased region" description="Basic and acidic residues" evidence="12">
    <location>
        <begin position="51"/>
        <end position="71"/>
    </location>
</feature>
<evidence type="ECO:0000313" key="18">
    <source>
        <dbReference type="EMBL" id="CAG9798918.1"/>
    </source>
</evidence>
<evidence type="ECO:0000256" key="2">
    <source>
        <dbReference type="ARBA" id="ARBA00022525"/>
    </source>
</evidence>
<feature type="disulfide bond" evidence="10">
    <location>
        <begin position="1705"/>
        <end position="1722"/>
    </location>
</feature>
<dbReference type="EMBL" id="OU895877">
    <property type="protein sequence ID" value="CAG9798918.1"/>
    <property type="molecule type" value="Genomic_DNA"/>
</dbReference>
<feature type="disulfide bond" evidence="10">
    <location>
        <begin position="960"/>
        <end position="969"/>
    </location>
</feature>
<feature type="domain" description="Laminin IV type A" evidence="16">
    <location>
        <begin position="596"/>
        <end position="796"/>
    </location>
</feature>
<feature type="domain" description="Laminin EGF-like" evidence="15">
    <location>
        <begin position="527"/>
        <end position="575"/>
    </location>
</feature>
<dbReference type="Pfam" id="PF00055">
    <property type="entry name" value="Laminin_N"/>
    <property type="match status" value="1"/>
</dbReference>
<feature type="domain" description="Laminin G" evidence="14">
    <location>
        <begin position="2933"/>
        <end position="3110"/>
    </location>
</feature>
<feature type="domain" description="Laminin EGF-like" evidence="15">
    <location>
        <begin position="1272"/>
        <end position="1327"/>
    </location>
</feature>
<dbReference type="PROSITE" id="PS50025">
    <property type="entry name" value="LAM_G_DOMAIN"/>
    <property type="match status" value="5"/>
</dbReference>
<dbReference type="FunFam" id="2.10.25.10:FF:000090">
    <property type="entry name" value="laminin subunit alpha"/>
    <property type="match status" value="1"/>
</dbReference>
<feature type="disulfide bond" evidence="10">
    <location>
        <begin position="1298"/>
        <end position="1307"/>
    </location>
</feature>
<dbReference type="FunFam" id="2.10.25.10:FF:000074">
    <property type="entry name" value="Laminin subunit alpha"/>
    <property type="match status" value="1"/>
</dbReference>
<feature type="disulfide bond" evidence="10">
    <location>
        <begin position="989"/>
        <end position="1006"/>
    </location>
</feature>
<dbReference type="PROSITE" id="PS50027">
    <property type="entry name" value="EGF_LAM_2"/>
    <property type="match status" value="12"/>
</dbReference>
<feature type="domain" description="Laminin G" evidence="14">
    <location>
        <begin position="2520"/>
        <end position="2706"/>
    </location>
</feature>
<feature type="domain" description="Laminin EGF-like" evidence="15">
    <location>
        <begin position="1082"/>
        <end position="1130"/>
    </location>
</feature>
<feature type="disulfide bond" evidence="10">
    <location>
        <begin position="853"/>
        <end position="862"/>
    </location>
</feature>
<dbReference type="Pfam" id="PF24973">
    <property type="entry name" value="EGF_LMN_ATRN"/>
    <property type="match status" value="3"/>
</dbReference>
<evidence type="ECO:0000313" key="19">
    <source>
        <dbReference type="Proteomes" id="UP001153620"/>
    </source>
</evidence>
<dbReference type="InterPro" id="IPR001791">
    <property type="entry name" value="Laminin_G"/>
</dbReference>
<dbReference type="InterPro" id="IPR008211">
    <property type="entry name" value="Laminin_N"/>
</dbReference>
<feature type="domain" description="Laminin G" evidence="14">
    <location>
        <begin position="2318"/>
        <end position="2504"/>
    </location>
</feature>
<feature type="domain" description="Laminin EGF-like" evidence="15">
    <location>
        <begin position="1034"/>
        <end position="1081"/>
    </location>
</feature>
<organism evidence="18 19">
    <name type="scientific">Chironomus riparius</name>
    <dbReference type="NCBI Taxonomy" id="315576"/>
    <lineage>
        <taxon>Eukaryota</taxon>
        <taxon>Metazoa</taxon>
        <taxon>Ecdysozoa</taxon>
        <taxon>Arthropoda</taxon>
        <taxon>Hexapoda</taxon>
        <taxon>Insecta</taxon>
        <taxon>Pterygota</taxon>
        <taxon>Neoptera</taxon>
        <taxon>Endopterygota</taxon>
        <taxon>Diptera</taxon>
        <taxon>Nematocera</taxon>
        <taxon>Chironomoidea</taxon>
        <taxon>Chironomidae</taxon>
        <taxon>Chironominae</taxon>
        <taxon>Chironomus</taxon>
    </lineage>
</organism>
<keyword evidence="8" id="KW-0325">Glycoprotein</keyword>
<evidence type="ECO:0000256" key="8">
    <source>
        <dbReference type="ARBA" id="ARBA00023180"/>
    </source>
</evidence>
<keyword evidence="9 10" id="KW-0424">Laminin EGF-like domain</keyword>
<dbReference type="OrthoDB" id="8545473at2759"/>
<dbReference type="Pfam" id="PF00052">
    <property type="entry name" value="Laminin_B"/>
    <property type="match status" value="2"/>
</dbReference>
<feature type="domain" description="Laminin EGF-like" evidence="15">
    <location>
        <begin position="943"/>
        <end position="986"/>
    </location>
</feature>
<dbReference type="FunFam" id="2.10.25.10:FF:000082">
    <property type="entry name" value="Laminin subunit alpha 1"/>
    <property type="match status" value="3"/>
</dbReference>
<feature type="coiled-coil region" evidence="11">
    <location>
        <begin position="1923"/>
        <end position="2035"/>
    </location>
</feature>
<evidence type="ECO:0000256" key="9">
    <source>
        <dbReference type="ARBA" id="ARBA00023292"/>
    </source>
</evidence>
<feature type="compositionally biased region" description="Polar residues" evidence="12">
    <location>
        <begin position="38"/>
        <end position="50"/>
    </location>
</feature>
<feature type="disulfide bond" evidence="10">
    <location>
        <begin position="1055"/>
        <end position="1064"/>
    </location>
</feature>
<dbReference type="CDD" id="cd00055">
    <property type="entry name" value="EGF_Lam"/>
    <property type="match status" value="16"/>
</dbReference>
<feature type="signal peptide" evidence="13">
    <location>
        <begin position="1"/>
        <end position="26"/>
    </location>
</feature>
<dbReference type="GO" id="GO:0009888">
    <property type="term" value="P:tissue development"/>
    <property type="evidence" value="ECO:0007669"/>
    <property type="project" value="TreeGrafter"/>
</dbReference>
<proteinExistence type="predicted"/>
<keyword evidence="4 13" id="KW-0732">Signal</keyword>
<feature type="disulfide bond" evidence="10">
    <location>
        <begin position="546"/>
        <end position="555"/>
    </location>
</feature>
<dbReference type="GO" id="GO:0048731">
    <property type="term" value="P:system development"/>
    <property type="evidence" value="ECO:0007669"/>
    <property type="project" value="UniProtKB-ARBA"/>
</dbReference>
<reference evidence="18" key="1">
    <citation type="submission" date="2022-01" db="EMBL/GenBank/DDBJ databases">
        <authorList>
            <person name="King R."/>
        </authorList>
    </citation>
    <scope>NUCLEOTIDE SEQUENCE</scope>
</reference>
<dbReference type="GO" id="GO:0005604">
    <property type="term" value="C:basement membrane"/>
    <property type="evidence" value="ECO:0007669"/>
    <property type="project" value="UniProtKB-SubCell"/>
</dbReference>
<keyword evidence="7 10" id="KW-1015">Disulfide bond</keyword>
<protein>
    <submittedName>
        <fullName evidence="18">Uncharacterized protein</fullName>
    </submittedName>
</protein>
<feature type="disulfide bond" evidence="10">
    <location>
        <begin position="1084"/>
        <end position="1101"/>
    </location>
</feature>
<feature type="domain" description="Laminin N-terminal" evidence="17">
    <location>
        <begin position="104"/>
        <end position="349"/>
    </location>
</feature>
<dbReference type="Gene3D" id="2.60.120.260">
    <property type="entry name" value="Galactose-binding domain-like"/>
    <property type="match status" value="1"/>
</dbReference>
<feature type="domain" description="Laminin IV type A" evidence="16">
    <location>
        <begin position="1339"/>
        <end position="1560"/>
    </location>
</feature>
<evidence type="ECO:0000259" key="15">
    <source>
        <dbReference type="PROSITE" id="PS50027"/>
    </source>
</evidence>
<dbReference type="PROSITE" id="PS51115">
    <property type="entry name" value="LAMININ_IVA"/>
    <property type="match status" value="2"/>
</dbReference>
<feature type="disulfide bond" evidence="10">
    <location>
        <begin position="1133"/>
        <end position="1150"/>
    </location>
</feature>
<dbReference type="Gene3D" id="2.10.25.10">
    <property type="entry name" value="Laminin"/>
    <property type="match status" value="16"/>
</dbReference>
<dbReference type="SMART" id="SM00181">
    <property type="entry name" value="EGF"/>
    <property type="match status" value="11"/>
</dbReference>
<keyword evidence="5" id="KW-0677">Repeat</keyword>
<feature type="domain" description="Laminin EGF-like" evidence="15">
    <location>
        <begin position="1226"/>
        <end position="1271"/>
    </location>
</feature>
<dbReference type="InterPro" id="IPR000034">
    <property type="entry name" value="Laminin_IV"/>
</dbReference>
<feature type="domain" description="Laminin EGF-like" evidence="15">
    <location>
        <begin position="1131"/>
        <end position="1178"/>
    </location>
</feature>
<evidence type="ECO:0000259" key="14">
    <source>
        <dbReference type="PROSITE" id="PS50025"/>
    </source>
</evidence>
<reference evidence="18" key="2">
    <citation type="submission" date="2022-10" db="EMBL/GenBank/DDBJ databases">
        <authorList>
            <consortium name="ENA_rothamsted_submissions"/>
            <consortium name="culmorum"/>
            <person name="King R."/>
        </authorList>
    </citation>
    <scope>NUCLEOTIDE SEQUENCE</scope>
</reference>
<feature type="domain" description="Laminin EGF-like" evidence="15">
    <location>
        <begin position="987"/>
        <end position="1033"/>
    </location>
</feature>
<evidence type="ECO:0000256" key="7">
    <source>
        <dbReference type="ARBA" id="ARBA00023157"/>
    </source>
</evidence>
<dbReference type="Proteomes" id="UP001153620">
    <property type="component" value="Chromosome 1"/>
</dbReference>
<name>A0A9N9RLJ3_9DIPT</name>
<dbReference type="FunFam" id="2.10.25.10:FF:000209">
    <property type="entry name" value="Laminin subunit alpha 5"/>
    <property type="match status" value="1"/>
</dbReference>
<feature type="disulfide bond" evidence="10">
    <location>
        <begin position="1103"/>
        <end position="1112"/>
    </location>
</feature>
<dbReference type="FunFam" id="2.10.25.10:FF:000069">
    <property type="entry name" value="Laminin subunit alpha 1"/>
    <property type="match status" value="1"/>
</dbReference>
<dbReference type="PROSITE" id="PS01248">
    <property type="entry name" value="EGF_LAM_1"/>
    <property type="match status" value="6"/>
</dbReference>
<sequence>MTYKMNKISLCLITLTLCILIFLTSAQNLRSNRKKSRSNLQKDSILNYETNNDKNDGYSIEKEKQRRPDALKKRRKGSHQRNDYDLRQLPDSTHPFQRFVESSPNGGLFPKPFNVAIKAKITANATCGSKIEEFCRLADIYSPRQQSMCEFCDSSDPDLSHPITHAIDGSHSFWQSPSLAVDNEYEFVTIDIDLGQIFEIYSFKIKSAESPLPKAWILEKSIDGKIYEPWQYFAINNEECMTRYGLPGRNSNYTLQNNLEITCTSQYSESVRLKYGEAKFVVMAQRNFDTVTPELQNFSLAQYIRVKFQGLIKNLTEIESDRIPKWLPEEDDLKKRSYYSVQSIMIVGRCYCFGHAAKCRENQDEVNDDANKLPQCECMHNTCGKNCDKCCPLFNQREFRAGTPQKENKCEKCQCHGHASSCEYNADIDERNLSQNVKGKMIGGGVCVNCTKFTTGINCEKCLTGYYRPYDREPDHDIPCVPCDCSVKGSIGTCNPFGGECICKAGFSGPKCNNCAIGYGGSNCEKCSCDVRGTIPSEECEETCHCKAHVIGDKCDTCMKGYFGLTYENPDGCLKCYCSGIDTTCESYHVERNFIETLEGWMVTDLSKTQIAYPVRDNDTGFYVFGMYELADVEAVYWSAPHVYLGNRLENYGSHFVFQIDYVIVRGDTSGKPTNGPNFIMIGKNGMKIAYGDGFFSNSNASVIVPLKEKNWYHVPKNVKDIITRLRRTDYRGDPVTRTQFISVITDVESILIRGTYHTDQAEAILKRATLYSGDLMTSNEVVETKEATDISIVEKCNCPLGYDGLSCEKCMFGHISIFENTTTHERVQKCLPCNCNGHSETCDMVNMKCGECLHHTAGESCERCEVGFYGDATRGTVNDCKKCKCPLSEESNNFSDMCQMNGNSDTYICLNCPIGHIGDHCEKCQDGYYGDPMKMGSKCQACECNGDPCDPITGKCIKCERNTEGWRCEKCKKGFYGNPEIGCDICECSDHGSVNNICDSVTGKCTCQPNFTGKLCNQCDVGYTNVSLKCTPCDCNLNGSKNQNCDTNSGQCECKINVHGQKCDECDEYFFGLNFDGCEGCNCHVSGSEDRVCNSKTGQCKCRLHVVGRTCDRCENGYWNLDSKKGCEECLCNVDGSEHNICDIHTGQCACKNGIEGAKCDKCKNGYYGFSANGCKKCNTCDSSSKICDQETGRCVCPPLSHGNECQHCHPNTWGLVTLKGCKNCECTSIGSIKQSCDVLTGQCECKEGYSGQNCEYCAKGYYGYPNCQKCNCDIRGSKYYSYGKITECDENGQCPCKELVTGLKCDECRQSTFGLSQYNPNGCTRCFCFGRSQQCSQNDLIWGQVRLMGPRKISVQYITEHQSRYNSEIEYIVLSHMKNNHIYRENAELSTFNGLSVLPGLSGDLTIGSRRAFNKPFYIELPKEFCGDKTSSYGGFLNFSLTNYEFRSVLDHEYLHYPLVQMHTHHHLTLNFYQTVEIKEEGNSFSIILHETYWRHATNGYNISRAIMMTALQNIKHIYLRVTSSSDFISVTLQNSTMNIGLVRNGNNNAAMASGIEKCVCSEIYSGDSCQDPADGYYRWRNVTIPTNMLEDLVGKIIPCECNGRSSTCDKETGECLDCLDNTGGFNCEKCAEGFYGHPDRSGCKSCPCPETNKKFAKGCFVDQQGVSCFCKEGYTGALCDRCAKGYFGQPHEPEGKCESCDCNIEGIVSDKCDYLNGQCNCKKGVTGRRCEKCELPRHLLVDYECQLCDNCTQTLLDSIDEMMYSFNVNLDGVDLHKLKAPWFKLNELTNLTNIYSNTFDDFFQAVDAVDNFNDIATDELLLQSENLQNKANRFITTTDKKIKKIEELKTKSEDLITDARDQSSSIQESIINLESYGTSDHHIKLPNALKEAKLFLDEIAKKSQNVPNTDQTTKCANDNFDFWSEELKNTKEQKDKLDKLIKDKETLQNRINDFKNLTHRVFRDSSETEAFITKNKNDFEKLKEKAAQLETQALEVDKLLNENVVAASASRLESVNDNLDKAKITNDNLLNMYDEVDKTLSERNDEINLIKNSQLTQAQRHAQDLSDRSKVIVSLFQHSKDGAQLAVRAGTAYSKIAESINEANKAANKAYEAAVHSNQQLNPADPDEETMLEKGNDLALESVAIQEDAEKQVDKIKELKKFLNQQQELVKKMSSTIHNSGKLNNEMSSLITKLSNNEARNSIQDSANLIDDVLEDIKNTDTDVNEIGDNVSILKEKLALLDPEWDSKFGLAEEQVTKTLIDIREANRTWTTHEDRIKKQQERFGAWNDSISTRLQELRDKITKAKHAAENIRVSLESSDDSCVRSFYPPITGVSISNQVVMTFALNSRNINSPLIFVEGDDGKFLALEMFNRKIYFIWNLGGDSGTIIHPLEIQTRDPKYDDAWYKIEISRNLNLGSLIVSRMTNSGTFTQSTPVNGATTLNFTRFSISNHNRIYIGGVPDNLRPKEMQMKNGLSVIIHQIFIDDKQIGLWHFASSEGKCEGAMLGATESSDNSNSRYFNGNGYSVVYRVNSRPPRWDIFSLQMTFRTMDENALLFLTVDETNNRSISLTIHEGKLVFRIDYGDESLLEINTTNRYNTGKWVSVEAARQFTKAGNTENGMLKVNNDDEHRGSPSKPVIRAMLPSISKAPFYIGGVSPDFKSGTTKAPGAENGFIGCMRDLQINGEIFDPLESQNFYGIEPTCKETINKVGFYGSGYLEMPSHSFKTKGNFGFVFRTLQTDCLLLFSGFPPQAAEDFDGKDERGNFSISLINGQIVFWVDAGKGKIELKTNSSYNDGEFHVIYVNKNRKKFELRVDDKLEAFKSFQTPTRVNSPEEYGLFIGGAPDFPEFDNVVPTFNGLRGSIRDLVFNNKTISFDIAINYKSVNFGGYGPSMGLNSEQEIKTEPIAAKFKEVTEGCQRVGSYSYESNAFKFGNSPYSYSMIQVHSRPIWHRNVNIQFDYRTFYPDGFLFAVPDSRDKPKHYLYLYLRNGQINLVLRGRKREEILVPIKSNNGQWQHIAIDVKNHLLTLTVSVNGKNKNEGLKTLKIPKKFFASNSFFIGGLPMNAPNLHREIITKKDDFKGCIRRFTVNGITQDLTKYFHGLGQCFPRVEKGSFFSGDAYAEFKNEFNVGKHLEIEMDFKTSELNGILLSISEPSGSPSLSIEISDGNLIMSCDFNNGEVLRAKVKLTTKYSICDNKWHNISAFYDTHQIALRIDDKESVVASSKNIGKLLTKSPLYIGGIPESSTSRSILMRENFKGCIRNVKLNSGHNGLEIVDWIDMYKLHNVLLNECPR</sequence>
<feature type="disulfide bond" evidence="10">
    <location>
        <begin position="1034"/>
        <end position="1046"/>
    </location>
</feature>
<dbReference type="InterPro" id="IPR013320">
    <property type="entry name" value="ConA-like_dom_sf"/>
</dbReference>
<feature type="disulfide bond" evidence="10">
    <location>
        <begin position="1008"/>
        <end position="1017"/>
    </location>
</feature>
<dbReference type="InterPro" id="IPR000742">
    <property type="entry name" value="EGF"/>
</dbReference>
<dbReference type="Gene3D" id="2.60.120.200">
    <property type="match status" value="5"/>
</dbReference>
<dbReference type="PANTHER" id="PTHR10574:SF428">
    <property type="entry name" value="LAMININ SUBUNIT ALPHA-1-LIKE PROTEIN"/>
    <property type="match status" value="1"/>
</dbReference>
<dbReference type="FunFam" id="2.10.25.10:FF:000561">
    <property type="entry name" value="Wing blister, isoform B"/>
    <property type="match status" value="1"/>
</dbReference>
<dbReference type="Pfam" id="PF02210">
    <property type="entry name" value="Laminin_G_2"/>
    <property type="match status" value="5"/>
</dbReference>
<dbReference type="InterPro" id="IPR050440">
    <property type="entry name" value="Laminin/Netrin_ECM"/>
</dbReference>
<feature type="domain" description="Laminin EGF-like" evidence="15">
    <location>
        <begin position="1602"/>
        <end position="1648"/>
    </location>
</feature>
<dbReference type="FunFam" id="2.60.120.200:FF:000200">
    <property type="entry name" value="Laminin subunit alpha-3"/>
    <property type="match status" value="1"/>
</dbReference>
<evidence type="ECO:0000256" key="13">
    <source>
        <dbReference type="SAM" id="SignalP"/>
    </source>
</evidence>
<keyword evidence="3" id="KW-0272">Extracellular matrix</keyword>
<feature type="disulfide bond" evidence="10">
    <location>
        <begin position="1247"/>
        <end position="1256"/>
    </location>
</feature>
<feature type="disulfide bond" evidence="10">
    <location>
        <begin position="503"/>
        <end position="512"/>
    </location>
</feature>
<evidence type="ECO:0000256" key="10">
    <source>
        <dbReference type="PROSITE-ProRule" id="PRU00460"/>
    </source>
</evidence>
<evidence type="ECO:0000256" key="12">
    <source>
        <dbReference type="SAM" id="MobiDB-lite"/>
    </source>
</evidence>
<dbReference type="SMART" id="SM00136">
    <property type="entry name" value="LamNT"/>
    <property type="match status" value="1"/>
</dbReference>
<dbReference type="PANTHER" id="PTHR10574">
    <property type="entry name" value="NETRIN/LAMININ-RELATED"/>
    <property type="match status" value="1"/>
</dbReference>
<feature type="domain" description="Laminin EGF-like" evidence="15">
    <location>
        <begin position="483"/>
        <end position="526"/>
    </location>
</feature>
<feature type="disulfide bond" evidence="10">
    <location>
        <begin position="1036"/>
        <end position="1053"/>
    </location>
</feature>
<feature type="disulfide bond" evidence="10">
    <location>
        <begin position="1131"/>
        <end position="1143"/>
    </location>
</feature>
<evidence type="ECO:0000256" key="5">
    <source>
        <dbReference type="ARBA" id="ARBA00022737"/>
    </source>
</evidence>
<dbReference type="PRINTS" id="PR00011">
    <property type="entry name" value="EGFLAMININ"/>
</dbReference>
<dbReference type="InterPro" id="IPR056863">
    <property type="entry name" value="LMN_ATRN_NET-like_EGF"/>
</dbReference>
<feature type="chain" id="PRO_5040394934" evidence="13">
    <location>
        <begin position="27"/>
        <end position="3298"/>
    </location>
</feature>
<evidence type="ECO:0000256" key="6">
    <source>
        <dbReference type="ARBA" id="ARBA00022869"/>
    </source>
</evidence>
<feature type="disulfide bond" evidence="10">
    <location>
        <begin position="1724"/>
        <end position="1733"/>
    </location>
</feature>
<feature type="coiled-coil region" evidence="11">
    <location>
        <begin position="2291"/>
        <end position="2318"/>
    </location>
</feature>
<dbReference type="SMART" id="SM00180">
    <property type="entry name" value="EGF_Lam"/>
    <property type="match status" value="17"/>
</dbReference>
<dbReference type="Pfam" id="PF00053">
    <property type="entry name" value="EGF_laminin"/>
    <property type="match status" value="11"/>
</dbReference>
<feature type="disulfide bond" evidence="10">
    <location>
        <begin position="987"/>
        <end position="999"/>
    </location>
</feature>
<dbReference type="FunFam" id="2.10.25.10:FF:000188">
    <property type="entry name" value="Laminin subunit gamma 2"/>
    <property type="match status" value="2"/>
</dbReference>
<keyword evidence="2" id="KW-0964">Secreted</keyword>
<feature type="disulfide bond" evidence="10">
    <location>
        <begin position="1226"/>
        <end position="1238"/>
    </location>
</feature>
<comment type="caution">
    <text evidence="10">Lacks conserved residue(s) required for the propagation of feature annotation.</text>
</comment>
<feature type="region of interest" description="Disordered" evidence="12">
    <location>
        <begin position="32"/>
        <end position="90"/>
    </location>
</feature>
<feature type="disulfide bond" evidence="10">
    <location>
        <begin position="1621"/>
        <end position="1630"/>
    </location>
</feature>
<dbReference type="SMART" id="SM00281">
    <property type="entry name" value="LamB"/>
    <property type="match status" value="2"/>
</dbReference>
<dbReference type="SMART" id="SM00282">
    <property type="entry name" value="LamG"/>
    <property type="match status" value="5"/>
</dbReference>
<evidence type="ECO:0000256" key="1">
    <source>
        <dbReference type="ARBA" id="ARBA00004302"/>
    </source>
</evidence>
<keyword evidence="11" id="KW-0175">Coiled coil</keyword>
<dbReference type="SUPFAM" id="SSF49899">
    <property type="entry name" value="Concanavalin A-like lectins/glucanases"/>
    <property type="match status" value="5"/>
</dbReference>
<evidence type="ECO:0000256" key="3">
    <source>
        <dbReference type="ARBA" id="ARBA00022530"/>
    </source>
</evidence>
<accession>A0A9N9RLJ3</accession>
<feature type="disulfide bond" evidence="10">
    <location>
        <begin position="1228"/>
        <end position="1245"/>
    </location>
</feature>